<proteinExistence type="inferred from homology"/>
<keyword evidence="8" id="KW-0378">Hydrolase</keyword>
<keyword evidence="3" id="KW-0812">Transmembrane</keyword>
<dbReference type="EMBL" id="NOXT01000116">
    <property type="protein sequence ID" value="OYQ26806.1"/>
    <property type="molecule type" value="Genomic_DNA"/>
</dbReference>
<comment type="subcellular location">
    <subcellularLocation>
        <location evidence="1">Membrane</location>
        <topology evidence="1">Single-pass membrane protein</topology>
    </subcellularLocation>
</comment>
<dbReference type="InterPro" id="IPR010200">
    <property type="entry name" value="HflC"/>
</dbReference>
<dbReference type="GO" id="GO:0016020">
    <property type="term" value="C:membrane"/>
    <property type="evidence" value="ECO:0007669"/>
    <property type="project" value="UniProtKB-SubCell"/>
</dbReference>
<comment type="similarity">
    <text evidence="2 6">Belongs to the band 7/mec-2 family. HflC subfamily.</text>
</comment>
<protein>
    <recommendedName>
        <fullName evidence="6">Protein HflC</fullName>
    </recommendedName>
</protein>
<dbReference type="SMART" id="SM00244">
    <property type="entry name" value="PHB"/>
    <property type="match status" value="1"/>
</dbReference>
<dbReference type="Pfam" id="PF01145">
    <property type="entry name" value="Band_7"/>
    <property type="match status" value="1"/>
</dbReference>
<dbReference type="CDD" id="cd03405">
    <property type="entry name" value="SPFH_HflC"/>
    <property type="match status" value="1"/>
</dbReference>
<feature type="domain" description="Band 7" evidence="7">
    <location>
        <begin position="24"/>
        <end position="198"/>
    </location>
</feature>
<accession>A0A255YC28</accession>
<dbReference type="InterPro" id="IPR001107">
    <property type="entry name" value="Band_7"/>
</dbReference>
<keyword evidence="9" id="KW-1185">Reference proteome</keyword>
<evidence type="ECO:0000259" key="7">
    <source>
        <dbReference type="SMART" id="SM00244"/>
    </source>
</evidence>
<reference evidence="8 9" key="1">
    <citation type="submission" date="2017-07" db="EMBL/GenBank/DDBJ databases">
        <title>Sandarakinorhabdus cyanobacteriorum sp. nov., a novel bacterium isolated from cyanobacterial aggregates in a eutrophic lake.</title>
        <authorList>
            <person name="Cai H."/>
        </authorList>
    </citation>
    <scope>NUCLEOTIDE SEQUENCE [LARGE SCALE GENOMIC DNA]</scope>
    <source>
        <strain evidence="8 9">TH057</strain>
    </source>
</reference>
<evidence type="ECO:0000256" key="2">
    <source>
        <dbReference type="ARBA" id="ARBA00007862"/>
    </source>
</evidence>
<keyword evidence="5" id="KW-0472">Membrane</keyword>
<sequence length="282" mass="31106">MDSLMRNPMLLAGVGFAAVVLAMASFYTVPETKQAVVLRLGKPERIVNEYDPKAPFGESGAGLAIKVPFIEDVRFVDKRIMDLDMDAQTVLSTDQLRLVVDAFARFRIVDPQRMVQTVGTEENAADALKRILASKLRNELGKQPFAALLSPERGEVMDEIQASVNTQAKQYGAEIIDVRIKRADLPSGATLDAAYARMASARAQEAANIRAQGQKQAQVVQAEADATAARIYADSFGKDPEFYAFYRAMQAYRTTFEDGTATVVLGPNNEFLREFEGRKTNR</sequence>
<comment type="caution">
    <text evidence="8">The sequence shown here is derived from an EMBL/GenBank/DDBJ whole genome shotgun (WGS) entry which is preliminary data.</text>
</comment>
<dbReference type="InterPro" id="IPR036013">
    <property type="entry name" value="Band_7/SPFH_dom_sf"/>
</dbReference>
<name>A0A255YC28_9SPHN</name>
<dbReference type="AlphaFoldDB" id="A0A255YC28"/>
<keyword evidence="8" id="KW-0645">Protease</keyword>
<dbReference type="PANTHER" id="PTHR42911:SF1">
    <property type="entry name" value="MODULATOR OF FTSH PROTEASE HFLC"/>
    <property type="match status" value="1"/>
</dbReference>
<organism evidence="8 9">
    <name type="scientific">Sandarakinorhabdus cyanobacteriorum</name>
    <dbReference type="NCBI Taxonomy" id="1981098"/>
    <lineage>
        <taxon>Bacteria</taxon>
        <taxon>Pseudomonadati</taxon>
        <taxon>Pseudomonadota</taxon>
        <taxon>Alphaproteobacteria</taxon>
        <taxon>Sphingomonadales</taxon>
        <taxon>Sphingosinicellaceae</taxon>
        <taxon>Sandarakinorhabdus</taxon>
    </lineage>
</organism>
<evidence type="ECO:0000256" key="4">
    <source>
        <dbReference type="ARBA" id="ARBA00022989"/>
    </source>
</evidence>
<evidence type="ECO:0000256" key="1">
    <source>
        <dbReference type="ARBA" id="ARBA00004167"/>
    </source>
</evidence>
<dbReference type="Proteomes" id="UP000216991">
    <property type="component" value="Unassembled WGS sequence"/>
</dbReference>
<dbReference type="Gene3D" id="3.30.479.30">
    <property type="entry name" value="Band 7 domain"/>
    <property type="match status" value="1"/>
</dbReference>
<evidence type="ECO:0000256" key="3">
    <source>
        <dbReference type="ARBA" id="ARBA00022692"/>
    </source>
</evidence>
<gene>
    <name evidence="8" type="ORF">CHU93_11805</name>
</gene>
<dbReference type="SUPFAM" id="SSF117892">
    <property type="entry name" value="Band 7/SPFH domain"/>
    <property type="match status" value="1"/>
</dbReference>
<evidence type="ECO:0000256" key="5">
    <source>
        <dbReference type="ARBA" id="ARBA00023136"/>
    </source>
</evidence>
<dbReference type="GO" id="GO:0008233">
    <property type="term" value="F:peptidase activity"/>
    <property type="evidence" value="ECO:0007669"/>
    <property type="project" value="UniProtKB-KW"/>
</dbReference>
<dbReference type="RefSeq" id="WP_086116111.1">
    <property type="nucleotide sequence ID" value="NZ_NOXT01000116.1"/>
</dbReference>
<dbReference type="GO" id="GO:0006508">
    <property type="term" value="P:proteolysis"/>
    <property type="evidence" value="ECO:0007669"/>
    <property type="project" value="UniProtKB-KW"/>
</dbReference>
<evidence type="ECO:0000313" key="8">
    <source>
        <dbReference type="EMBL" id="OYQ26806.1"/>
    </source>
</evidence>
<comment type="function">
    <text evidence="6">HflC and HflK could regulate a protease.</text>
</comment>
<dbReference type="OrthoDB" id="9812991at2"/>
<dbReference type="PANTHER" id="PTHR42911">
    <property type="entry name" value="MODULATOR OF FTSH PROTEASE HFLC"/>
    <property type="match status" value="1"/>
</dbReference>
<evidence type="ECO:0000256" key="6">
    <source>
        <dbReference type="PIRNR" id="PIRNR005651"/>
    </source>
</evidence>
<dbReference type="PIRSF" id="PIRSF005651">
    <property type="entry name" value="HflC"/>
    <property type="match status" value="1"/>
</dbReference>
<evidence type="ECO:0000313" key="9">
    <source>
        <dbReference type="Proteomes" id="UP000216991"/>
    </source>
</evidence>
<keyword evidence="4" id="KW-1133">Transmembrane helix</keyword>